<dbReference type="GO" id="GO:0004930">
    <property type="term" value="F:G protein-coupled receptor activity"/>
    <property type="evidence" value="ECO:0007669"/>
    <property type="project" value="UniProtKB-KW"/>
</dbReference>
<evidence type="ECO:0000256" key="3">
    <source>
        <dbReference type="ARBA" id="ARBA00022989"/>
    </source>
</evidence>
<dbReference type="OMA" id="RCVTICK"/>
<name>G3UID7_LOXAF</name>
<feature type="domain" description="G-protein coupled receptors family 1 profile" evidence="9">
    <location>
        <begin position="32"/>
        <end position="208"/>
    </location>
</feature>
<dbReference type="Ensembl" id="ENSLAFT00000002898.3">
    <property type="protein sequence ID" value="ENSLAFP00000027595.1"/>
    <property type="gene ID" value="ENSLAFG00000002898.3"/>
</dbReference>
<evidence type="ECO:0000256" key="2">
    <source>
        <dbReference type="ARBA" id="ARBA00022692"/>
    </source>
</evidence>
<dbReference type="InterPro" id="IPR000276">
    <property type="entry name" value="GPCR_Rhodpsn"/>
</dbReference>
<reference evidence="10" key="3">
    <citation type="submission" date="2025-09" db="UniProtKB">
        <authorList>
            <consortium name="Ensembl"/>
        </authorList>
    </citation>
    <scope>IDENTIFICATION</scope>
    <source>
        <strain evidence="10">Isolate ISIS603380</strain>
    </source>
</reference>
<feature type="transmembrane region" description="Helical" evidence="8">
    <location>
        <begin position="85"/>
        <end position="104"/>
    </location>
</feature>
<organism evidence="10 11">
    <name type="scientific">Loxodonta africana</name>
    <name type="common">African elephant</name>
    <dbReference type="NCBI Taxonomy" id="9785"/>
    <lineage>
        <taxon>Eukaryota</taxon>
        <taxon>Metazoa</taxon>
        <taxon>Chordata</taxon>
        <taxon>Craniata</taxon>
        <taxon>Vertebrata</taxon>
        <taxon>Euteleostomi</taxon>
        <taxon>Mammalia</taxon>
        <taxon>Eutheria</taxon>
        <taxon>Afrotheria</taxon>
        <taxon>Proboscidea</taxon>
        <taxon>Elephantidae</taxon>
        <taxon>Loxodonta</taxon>
    </lineage>
</organism>
<dbReference type="AlphaFoldDB" id="G3UID7"/>
<reference evidence="10 11" key="1">
    <citation type="submission" date="2009-06" db="EMBL/GenBank/DDBJ databases">
        <title>The Genome Sequence of Loxodonta africana (African elephant).</title>
        <authorList>
            <person name="Di Palma F."/>
            <person name="Heiman D."/>
            <person name="Young S."/>
            <person name="Johnson J."/>
            <person name="Lander E.S."/>
            <person name="Lindblad-Toh K."/>
        </authorList>
    </citation>
    <scope>NUCLEOTIDE SEQUENCE [LARGE SCALE GENOMIC DNA]</scope>
    <source>
        <strain evidence="10 11">Isolate ISIS603380</strain>
    </source>
</reference>
<evidence type="ECO:0000256" key="6">
    <source>
        <dbReference type="ARBA" id="ARBA00023170"/>
    </source>
</evidence>
<keyword evidence="5 8" id="KW-0472">Membrane</keyword>
<dbReference type="PRINTS" id="PR00245">
    <property type="entry name" value="OLFACTORYR"/>
</dbReference>
<dbReference type="Proteomes" id="UP000007646">
    <property type="component" value="Unassembled WGS sequence"/>
</dbReference>
<dbReference type="InterPro" id="IPR017452">
    <property type="entry name" value="GPCR_Rhodpsn_7TM"/>
</dbReference>
<evidence type="ECO:0000313" key="11">
    <source>
        <dbReference type="Proteomes" id="UP000007646"/>
    </source>
</evidence>
<feature type="transmembrane region" description="Helical" evidence="8">
    <location>
        <begin position="20"/>
        <end position="46"/>
    </location>
</feature>
<dbReference type="HOGENOM" id="CLU_012526_8_2_1"/>
<evidence type="ECO:0000256" key="1">
    <source>
        <dbReference type="ARBA" id="ARBA00004141"/>
    </source>
</evidence>
<dbReference type="PANTHER" id="PTHR48002">
    <property type="entry name" value="OLFACTORY RECEPTOR"/>
    <property type="match status" value="1"/>
</dbReference>
<comment type="subcellular location">
    <subcellularLocation>
        <location evidence="1">Membrane</location>
        <topology evidence="1">Multi-pass membrane protein</topology>
    </subcellularLocation>
</comment>
<accession>G3UID7</accession>
<reference evidence="10" key="2">
    <citation type="submission" date="2025-08" db="UniProtKB">
        <authorList>
            <consortium name="Ensembl"/>
        </authorList>
    </citation>
    <scope>IDENTIFICATION</scope>
    <source>
        <strain evidence="10">Isolate ISIS603380</strain>
    </source>
</reference>
<dbReference type="Pfam" id="PF13853">
    <property type="entry name" value="7tm_4"/>
    <property type="match status" value="1"/>
</dbReference>
<keyword evidence="6" id="KW-0675">Receptor</keyword>
<evidence type="ECO:0000313" key="10">
    <source>
        <dbReference type="Ensembl" id="ENSLAFP00000027595.1"/>
    </source>
</evidence>
<evidence type="ECO:0000256" key="8">
    <source>
        <dbReference type="SAM" id="Phobius"/>
    </source>
</evidence>
<dbReference type="PROSITE" id="PS50262">
    <property type="entry name" value="G_PROTEIN_RECEP_F1_2"/>
    <property type="match status" value="1"/>
</dbReference>
<dbReference type="InParanoid" id="G3UID7"/>
<evidence type="ECO:0000256" key="5">
    <source>
        <dbReference type="ARBA" id="ARBA00023136"/>
    </source>
</evidence>
<evidence type="ECO:0000259" key="9">
    <source>
        <dbReference type="PROSITE" id="PS50262"/>
    </source>
</evidence>
<sequence length="208" mass="23680">YLVVSEFILVGLPKSQILQILFFWGFSEFYLGTVLGNILIFVTVLIHTPIYFLLINLSCINMILASCASSKAIVDLFWWGCYPQMFLTCLIGGSEMMLLVAMATDRCVTICKPLHYMIIMSLQVLIGQLLSSYAVGFVLISQMAFMLNLSFCDPHIVDSFFCDRSLVIKLAYKDTYILQLLVIADGTKIFFFYKLSVNNFYVLLCQLR</sequence>
<feature type="transmembrane region" description="Helical" evidence="8">
    <location>
        <begin position="176"/>
        <end position="193"/>
    </location>
</feature>
<evidence type="ECO:0000256" key="7">
    <source>
        <dbReference type="ARBA" id="ARBA00023224"/>
    </source>
</evidence>
<feature type="transmembrane region" description="Helical" evidence="8">
    <location>
        <begin position="53"/>
        <end position="79"/>
    </location>
</feature>
<protein>
    <recommendedName>
        <fullName evidence="9">G-protein coupled receptors family 1 profile domain-containing protein</fullName>
    </recommendedName>
</protein>
<dbReference type="PROSITE" id="PS00237">
    <property type="entry name" value="G_PROTEIN_RECEP_F1_1"/>
    <property type="match status" value="1"/>
</dbReference>
<dbReference type="GO" id="GO:0004984">
    <property type="term" value="F:olfactory receptor activity"/>
    <property type="evidence" value="ECO:0007669"/>
    <property type="project" value="InterPro"/>
</dbReference>
<dbReference type="Gene3D" id="1.20.1070.10">
    <property type="entry name" value="Rhodopsin 7-helix transmembrane proteins"/>
    <property type="match status" value="1"/>
</dbReference>
<dbReference type="SUPFAM" id="SSF81321">
    <property type="entry name" value="Family A G protein-coupled receptor-like"/>
    <property type="match status" value="1"/>
</dbReference>
<dbReference type="GeneTree" id="ENSGT00940000163860"/>
<keyword evidence="11" id="KW-1185">Reference proteome</keyword>
<keyword evidence="4" id="KW-0297">G-protein coupled receptor</keyword>
<evidence type="ECO:0000256" key="4">
    <source>
        <dbReference type="ARBA" id="ARBA00023040"/>
    </source>
</evidence>
<dbReference type="InterPro" id="IPR000725">
    <property type="entry name" value="Olfact_rcpt"/>
</dbReference>
<keyword evidence="3 8" id="KW-1133">Transmembrane helix</keyword>
<keyword evidence="2 8" id="KW-0812">Transmembrane</keyword>
<feature type="transmembrane region" description="Helical" evidence="8">
    <location>
        <begin position="116"/>
        <end position="140"/>
    </location>
</feature>
<keyword evidence="7" id="KW-0807">Transducer</keyword>
<proteinExistence type="predicted"/>
<dbReference type="InterPro" id="IPR050427">
    <property type="entry name" value="Olfactory_Receptors"/>
</dbReference>
<dbReference type="eggNOG" id="ENOG502TF8Y">
    <property type="taxonomic scope" value="Eukaryota"/>
</dbReference>
<dbReference type="GO" id="GO:0005886">
    <property type="term" value="C:plasma membrane"/>
    <property type="evidence" value="ECO:0007669"/>
    <property type="project" value="UniProtKB-ARBA"/>
</dbReference>